<feature type="signal peptide" evidence="2">
    <location>
        <begin position="1"/>
        <end position="19"/>
    </location>
</feature>
<feature type="compositionally biased region" description="Basic and acidic residues" evidence="1">
    <location>
        <begin position="79"/>
        <end position="88"/>
    </location>
</feature>
<organism evidence="3 4">
    <name type="scientific">Aminobacter carboxidus</name>
    <dbReference type="NCBI Taxonomy" id="376165"/>
    <lineage>
        <taxon>Bacteria</taxon>
        <taxon>Pseudomonadati</taxon>
        <taxon>Pseudomonadota</taxon>
        <taxon>Alphaproteobacteria</taxon>
        <taxon>Hyphomicrobiales</taxon>
        <taxon>Phyllobacteriaceae</taxon>
        <taxon>Aminobacter</taxon>
    </lineage>
</organism>
<evidence type="ECO:0000313" key="4">
    <source>
        <dbReference type="Proteomes" id="UP000532373"/>
    </source>
</evidence>
<evidence type="ECO:0000256" key="1">
    <source>
        <dbReference type="SAM" id="MobiDB-lite"/>
    </source>
</evidence>
<protein>
    <submittedName>
        <fullName evidence="3">Uncharacterized protein</fullName>
    </submittedName>
</protein>
<comment type="caution">
    <text evidence="3">The sequence shown here is derived from an EMBL/GenBank/DDBJ whole genome shotgun (WGS) entry which is preliminary data.</text>
</comment>
<keyword evidence="2" id="KW-0732">Signal</keyword>
<dbReference type="EMBL" id="JACHGI010000019">
    <property type="protein sequence ID" value="MBB6469788.1"/>
    <property type="molecule type" value="Genomic_DNA"/>
</dbReference>
<proteinExistence type="predicted"/>
<feature type="region of interest" description="Disordered" evidence="1">
    <location>
        <begin position="79"/>
        <end position="115"/>
    </location>
</feature>
<gene>
    <name evidence="3" type="ORF">HNQ96_005682</name>
</gene>
<evidence type="ECO:0000313" key="3">
    <source>
        <dbReference type="EMBL" id="MBB6469788.1"/>
    </source>
</evidence>
<feature type="chain" id="PRO_5034453490" evidence="2">
    <location>
        <begin position="20"/>
        <end position="115"/>
    </location>
</feature>
<reference evidence="3 4" key="1">
    <citation type="submission" date="2020-08" db="EMBL/GenBank/DDBJ databases">
        <title>Genomic Encyclopedia of Type Strains, Phase IV (KMG-IV): sequencing the most valuable type-strain genomes for metagenomic binning, comparative biology and taxonomic classification.</title>
        <authorList>
            <person name="Goeker M."/>
        </authorList>
    </citation>
    <scope>NUCLEOTIDE SEQUENCE [LARGE SCALE GENOMIC DNA]</scope>
    <source>
        <strain evidence="3 4">DSM 17454</strain>
    </source>
</reference>
<dbReference type="RefSeq" id="WP_184773451.1">
    <property type="nucleotide sequence ID" value="NZ_JACHGI010000019.1"/>
</dbReference>
<dbReference type="AlphaFoldDB" id="A0A8E1WJS2"/>
<sequence>MKHLIRLSLGAAIAIAAMAGGTFAQMHGPLMFQGHEMMSADDMTKMIDRMHNAKTEAECGAIRAEHRQLMQKRAEEMGIKLPTEHKWENMPLGCGPGMMGGSGVPGTQNNDSTAK</sequence>
<evidence type="ECO:0000256" key="2">
    <source>
        <dbReference type="SAM" id="SignalP"/>
    </source>
</evidence>
<accession>A0A8E1WJS2</accession>
<dbReference type="Proteomes" id="UP000532373">
    <property type="component" value="Unassembled WGS sequence"/>
</dbReference>
<feature type="compositionally biased region" description="Gly residues" evidence="1">
    <location>
        <begin position="94"/>
        <end position="104"/>
    </location>
</feature>
<name>A0A8E1WJS2_9HYPH</name>